<feature type="region of interest" description="Disordered" evidence="5">
    <location>
        <begin position="432"/>
        <end position="451"/>
    </location>
</feature>
<protein>
    <recommendedName>
        <fullName evidence="9">DUF300-domain-containing protein</fullName>
    </recommendedName>
</protein>
<feature type="transmembrane region" description="Helical" evidence="6">
    <location>
        <begin position="43"/>
        <end position="62"/>
    </location>
</feature>
<proteinExistence type="predicted"/>
<feature type="transmembrane region" description="Helical" evidence="6">
    <location>
        <begin position="138"/>
        <end position="159"/>
    </location>
</feature>
<feature type="transmembrane region" description="Helical" evidence="6">
    <location>
        <begin position="215"/>
        <end position="234"/>
    </location>
</feature>
<keyword evidence="4 6" id="KW-0472">Membrane</keyword>
<evidence type="ECO:0000256" key="1">
    <source>
        <dbReference type="ARBA" id="ARBA00004141"/>
    </source>
</evidence>
<evidence type="ECO:0008006" key="9">
    <source>
        <dbReference type="Google" id="ProtNLM"/>
    </source>
</evidence>
<reference evidence="8" key="1">
    <citation type="submission" date="2016-05" db="EMBL/GenBank/DDBJ databases">
        <title>Comparative genomics of biotechnologically important yeasts.</title>
        <authorList>
            <consortium name="DOE Joint Genome Institute"/>
            <person name="Riley R."/>
            <person name="Haridas S."/>
            <person name="Wolfe K.H."/>
            <person name="Lopes M.R."/>
            <person name="Hittinger C.T."/>
            <person name="Goker M."/>
            <person name="Salamov A."/>
            <person name="Wisecaver J."/>
            <person name="Long T.M."/>
            <person name="Aerts A.L."/>
            <person name="Barry K."/>
            <person name="Choi C."/>
            <person name="Clum A."/>
            <person name="Coughlan A.Y."/>
            <person name="Deshpande S."/>
            <person name="Douglass A.P."/>
            <person name="Hanson S.J."/>
            <person name="Klenk H.-P."/>
            <person name="Labutti K."/>
            <person name="Lapidus A."/>
            <person name="Lindquist E."/>
            <person name="Lipzen A."/>
            <person name="Meier-Kolthoff J.P."/>
            <person name="Ohm R.A."/>
            <person name="Otillar R.P."/>
            <person name="Pangilinan J."/>
            <person name="Peng Y."/>
            <person name="Rokas A."/>
            <person name="Rosa C.A."/>
            <person name="Scheuner C."/>
            <person name="Sibirny A.A."/>
            <person name="Slot J.C."/>
            <person name="Stielow J.B."/>
            <person name="Sun H."/>
            <person name="Kurtzman C.P."/>
            <person name="Blackwell M."/>
            <person name="Grigoriev I.V."/>
            <person name="Jeffries T.W."/>
        </authorList>
    </citation>
    <scope>NUCLEOTIDE SEQUENCE [LARGE SCALE GENOMIC DNA]</scope>
    <source>
        <strain evidence="8">NRRL Y-2460</strain>
    </source>
</reference>
<evidence type="ECO:0000256" key="5">
    <source>
        <dbReference type="SAM" id="MobiDB-lite"/>
    </source>
</evidence>
<sequence length="558" mass="64334">MEYILPDYIMLICGFSSLASILISIYAIYLQFINYRKPFEQRLIVRIQIMVPLYATTCYIALTSPNYSKFVDPIREIYEAFVIYTFFSLLTMMLGGERAIIFKTSGRMPVYHPKPLSYLLPAIDISDPLTFLTLKREILQYVWIKPFLCLIISISQMLGTYNVNDVGLFNVYIWTGIIYNMSATMSLYALAIFWKCLYNDLKPFNPWGKFLCVKFIIFVSYWQGVLLAMMNWLGLFDFEPEKGSLKNNENNAAIAIQNAMLCVELIGFALGHWYSFNYKEFDVKHLPNCSRLKFKNALKDCFGIGDLVYDFQVTFKGEGFTYRNFDSVEALIAHPLSQSRMARINQGMRYSEGGSKKYWLPSSSEAILIQQANANNNNSNYNSKTPLLAVMNKNGIGNRAPSIASSKASTRAIYEQSLLSLSYKTNISKFSNSDNKNNNNNNNITNEGIDGATIKDQQEEEEDEVEDYEQDHFFELSEQEMKKDDKLYEYCKRHLPFGDKHYPVEIEIDSYMYSKRFQKMKKDALERQIIDAENIIQNGNGSKNYDRNGFGSYGSIEV</sequence>
<evidence type="ECO:0000256" key="6">
    <source>
        <dbReference type="SAM" id="Phobius"/>
    </source>
</evidence>
<evidence type="ECO:0000313" key="7">
    <source>
        <dbReference type="EMBL" id="ODV94362.1"/>
    </source>
</evidence>
<evidence type="ECO:0000256" key="3">
    <source>
        <dbReference type="ARBA" id="ARBA00022989"/>
    </source>
</evidence>
<evidence type="ECO:0000256" key="2">
    <source>
        <dbReference type="ARBA" id="ARBA00022692"/>
    </source>
</evidence>
<evidence type="ECO:0000256" key="4">
    <source>
        <dbReference type="ARBA" id="ARBA00023136"/>
    </source>
</evidence>
<feature type="compositionally biased region" description="Low complexity" evidence="5">
    <location>
        <begin position="432"/>
        <end position="446"/>
    </location>
</feature>
<accession>A0A1E4TRK3</accession>
<dbReference type="SMART" id="SM01417">
    <property type="entry name" value="Solute_trans_a"/>
    <property type="match status" value="1"/>
</dbReference>
<evidence type="ECO:0000313" key="8">
    <source>
        <dbReference type="Proteomes" id="UP000094236"/>
    </source>
</evidence>
<feature type="transmembrane region" description="Helical" evidence="6">
    <location>
        <begin position="254"/>
        <end position="274"/>
    </location>
</feature>
<keyword evidence="8" id="KW-1185">Reference proteome</keyword>
<keyword evidence="2 6" id="KW-0812">Transmembrane</keyword>
<dbReference type="PANTHER" id="PTHR23423">
    <property type="entry name" value="ORGANIC SOLUTE TRANSPORTER-RELATED"/>
    <property type="match status" value="1"/>
</dbReference>
<name>A0A1E4TRK3_PACTA</name>
<dbReference type="AlphaFoldDB" id="A0A1E4TRK3"/>
<feature type="transmembrane region" description="Helical" evidence="6">
    <location>
        <begin position="82"/>
        <end position="101"/>
    </location>
</feature>
<feature type="transmembrane region" description="Helical" evidence="6">
    <location>
        <begin position="6"/>
        <end position="31"/>
    </location>
</feature>
<gene>
    <name evidence="7" type="ORF">PACTADRAFT_71020</name>
</gene>
<feature type="transmembrane region" description="Helical" evidence="6">
    <location>
        <begin position="171"/>
        <end position="194"/>
    </location>
</feature>
<dbReference type="STRING" id="669874.A0A1E4TRK3"/>
<organism evidence="7 8">
    <name type="scientific">Pachysolen tannophilus NRRL Y-2460</name>
    <dbReference type="NCBI Taxonomy" id="669874"/>
    <lineage>
        <taxon>Eukaryota</taxon>
        <taxon>Fungi</taxon>
        <taxon>Dikarya</taxon>
        <taxon>Ascomycota</taxon>
        <taxon>Saccharomycotina</taxon>
        <taxon>Pichiomycetes</taxon>
        <taxon>Pachysolenaceae</taxon>
        <taxon>Pachysolen</taxon>
    </lineage>
</organism>
<comment type="subcellular location">
    <subcellularLocation>
        <location evidence="1">Membrane</location>
        <topology evidence="1">Multi-pass membrane protein</topology>
    </subcellularLocation>
</comment>
<dbReference type="Proteomes" id="UP000094236">
    <property type="component" value="Unassembled WGS sequence"/>
</dbReference>
<dbReference type="OrthoDB" id="5348404at2759"/>
<dbReference type="EMBL" id="KV454016">
    <property type="protein sequence ID" value="ODV94362.1"/>
    <property type="molecule type" value="Genomic_DNA"/>
</dbReference>
<dbReference type="InterPro" id="IPR005178">
    <property type="entry name" value="Ostalpha/TMEM184C"/>
</dbReference>
<dbReference type="GO" id="GO:0016020">
    <property type="term" value="C:membrane"/>
    <property type="evidence" value="ECO:0007669"/>
    <property type="project" value="UniProtKB-SubCell"/>
</dbReference>
<dbReference type="Pfam" id="PF03619">
    <property type="entry name" value="Solute_trans_a"/>
    <property type="match status" value="1"/>
</dbReference>
<keyword evidence="3 6" id="KW-1133">Transmembrane helix</keyword>